<evidence type="ECO:0000313" key="1">
    <source>
        <dbReference type="EMBL" id="MBB4053546.1"/>
    </source>
</evidence>
<gene>
    <name evidence="1" type="ORF">GGR20_003208</name>
</gene>
<proteinExistence type="predicted"/>
<sequence>MAALTQVDVQAAMPDMRILVARPILLDLGVLSRQLVEKIGSNQFHVGKAIAAIDRFSKLPKSKQDKILTSAVGVGFDRLKVAFEHVSLPMLAQFVTVLQQAANFDWESAITAAAEKNPNAIISLAGLTAIDNMALDRKNGICPIPLYELDEAEWRTLSTSKDVGEVKERLERMGVYQYFFPPEDDLALGFIDKGLSGAAALQNAVTKTQELGHQIAAPTLTTAAGDVRETVEQLQELGYVVEGEFGYEVSASGETRRANFKIRPQESLFSKILGRVSVGVTFDPTKLG</sequence>
<protein>
    <submittedName>
        <fullName evidence="1">Uncharacterized protein</fullName>
    </submittedName>
</protein>
<accession>A0A7W6NDA9</accession>
<evidence type="ECO:0000313" key="2">
    <source>
        <dbReference type="Proteomes" id="UP000547011"/>
    </source>
</evidence>
<reference evidence="1 2" key="1">
    <citation type="submission" date="2020-08" db="EMBL/GenBank/DDBJ databases">
        <title>Genomic Encyclopedia of Type Strains, Phase IV (KMG-IV): sequencing the most valuable type-strain genomes for metagenomic binning, comparative biology and taxonomic classification.</title>
        <authorList>
            <person name="Goeker M."/>
        </authorList>
    </citation>
    <scope>NUCLEOTIDE SEQUENCE [LARGE SCALE GENOMIC DNA]</scope>
    <source>
        <strain evidence="1 2">DSM 23447</strain>
    </source>
</reference>
<comment type="caution">
    <text evidence="1">The sequence shown here is derived from an EMBL/GenBank/DDBJ whole genome shotgun (WGS) entry which is preliminary data.</text>
</comment>
<dbReference type="EMBL" id="JACIEW010000009">
    <property type="protein sequence ID" value="MBB4053546.1"/>
    <property type="molecule type" value="Genomic_DNA"/>
</dbReference>
<dbReference type="RefSeq" id="WP_183312333.1">
    <property type="nucleotide sequence ID" value="NZ_JACIEW010000009.1"/>
</dbReference>
<keyword evidence="2" id="KW-1185">Reference proteome</keyword>
<dbReference type="Proteomes" id="UP000547011">
    <property type="component" value="Unassembled WGS sequence"/>
</dbReference>
<name>A0A7W6NDA9_9HYPH</name>
<organism evidence="1 2">
    <name type="scientific">Devosia subaequoris</name>
    <dbReference type="NCBI Taxonomy" id="395930"/>
    <lineage>
        <taxon>Bacteria</taxon>
        <taxon>Pseudomonadati</taxon>
        <taxon>Pseudomonadota</taxon>
        <taxon>Alphaproteobacteria</taxon>
        <taxon>Hyphomicrobiales</taxon>
        <taxon>Devosiaceae</taxon>
        <taxon>Devosia</taxon>
    </lineage>
</organism>
<dbReference type="AlphaFoldDB" id="A0A7W6NDA9"/>